<keyword evidence="2" id="KW-0680">Restriction system</keyword>
<evidence type="ECO:0000313" key="5">
    <source>
        <dbReference type="EMBL" id="MEE9657551.1"/>
    </source>
</evidence>
<dbReference type="GO" id="GO:0009307">
    <property type="term" value="P:DNA restriction-modification system"/>
    <property type="evidence" value="ECO:0007669"/>
    <property type="project" value="UniProtKB-KW"/>
</dbReference>
<dbReference type="Pfam" id="PF01420">
    <property type="entry name" value="Methylase_S"/>
    <property type="match status" value="2"/>
</dbReference>
<dbReference type="InterPro" id="IPR051212">
    <property type="entry name" value="Type-I_RE_S_subunit"/>
</dbReference>
<gene>
    <name evidence="5" type="ORF">V4836_26215</name>
</gene>
<keyword evidence="5" id="KW-0540">Nuclease</keyword>
<accession>A0AB35XFR4</accession>
<keyword evidence="5" id="KW-0378">Hydrolase</keyword>
<keyword evidence="6" id="KW-1185">Reference proteome</keyword>
<dbReference type="GO" id="GO:0016787">
    <property type="term" value="F:hydrolase activity"/>
    <property type="evidence" value="ECO:0007669"/>
    <property type="project" value="UniProtKB-KW"/>
</dbReference>
<dbReference type="GO" id="GO:0003677">
    <property type="term" value="F:DNA binding"/>
    <property type="evidence" value="ECO:0007669"/>
    <property type="project" value="UniProtKB-KW"/>
</dbReference>
<dbReference type="EC" id="3.1.21.-" evidence="5"/>
<feature type="domain" description="Type I restriction modification DNA specificity" evidence="4">
    <location>
        <begin position="17"/>
        <end position="201"/>
    </location>
</feature>
<keyword evidence="3" id="KW-0238">DNA-binding</keyword>
<organism evidence="5 6">
    <name type="scientific">Kluyvera ascorbata</name>
    <dbReference type="NCBI Taxonomy" id="51288"/>
    <lineage>
        <taxon>Bacteria</taxon>
        <taxon>Pseudomonadati</taxon>
        <taxon>Pseudomonadota</taxon>
        <taxon>Gammaproteobacteria</taxon>
        <taxon>Enterobacterales</taxon>
        <taxon>Enterobacteriaceae</taxon>
        <taxon>Kluyvera</taxon>
    </lineage>
</organism>
<dbReference type="RefSeq" id="WP_331389627.1">
    <property type="nucleotide sequence ID" value="NZ_JAZKKV010000004.1"/>
</dbReference>
<comment type="similarity">
    <text evidence="1">Belongs to the type-I restriction system S methylase family.</text>
</comment>
<comment type="caution">
    <text evidence="5">The sequence shown here is derived from an EMBL/GenBank/DDBJ whole genome shotgun (WGS) entry which is preliminary data.</text>
</comment>
<dbReference type="PANTHER" id="PTHR43140">
    <property type="entry name" value="TYPE-1 RESTRICTION ENZYME ECOKI SPECIFICITY PROTEIN"/>
    <property type="match status" value="1"/>
</dbReference>
<dbReference type="PANTHER" id="PTHR43140:SF1">
    <property type="entry name" value="TYPE I RESTRICTION ENZYME ECOKI SPECIFICITY SUBUNIT"/>
    <property type="match status" value="1"/>
</dbReference>
<dbReference type="CDD" id="cd17268">
    <property type="entry name" value="RMtype1_S_Ara36733I_TRD1-CR1_like"/>
    <property type="match status" value="1"/>
</dbReference>
<dbReference type="InterPro" id="IPR000055">
    <property type="entry name" value="Restrct_endonuc_typeI_TRD"/>
</dbReference>
<dbReference type="InterPro" id="IPR044946">
    <property type="entry name" value="Restrct_endonuc_typeI_TRD_sf"/>
</dbReference>
<evidence type="ECO:0000259" key="4">
    <source>
        <dbReference type="Pfam" id="PF01420"/>
    </source>
</evidence>
<evidence type="ECO:0000256" key="3">
    <source>
        <dbReference type="ARBA" id="ARBA00023125"/>
    </source>
</evidence>
<dbReference type="EMBL" id="JAZKKV010000004">
    <property type="protein sequence ID" value="MEE9657551.1"/>
    <property type="molecule type" value="Genomic_DNA"/>
</dbReference>
<evidence type="ECO:0000256" key="2">
    <source>
        <dbReference type="ARBA" id="ARBA00022747"/>
    </source>
</evidence>
<feature type="domain" description="Type I restriction modification DNA specificity" evidence="4">
    <location>
        <begin position="222"/>
        <end position="400"/>
    </location>
</feature>
<sequence length="424" mass="47607">MSEMSYLEKLLDGAEVEWLPLGDISEIYGGLTGKTKSDFDGGNARYISYKSIFSCVDINQMPVDTVKVGESESQHQVRYGDVLFTGSSEIAEEVGMSSSITTGFGEPVYLNSFSFGVRFNEGVSIIPEFSKYLFRTNFMRTEISKTASGVTRFNISKSRFRKILIPIISPGNPERSLAIQSEIVRILDKFTALTAELTAELTARKKQYNYYLDQSLSFEEGEVELKTLGEMGTLIRGKRFVKADIIPEGVPCIHYGEMYTYYSIWADKAKSYISVELASKLRKASCGDVVFVSAGETIADIGRGTAWLGDEDVVIHDACFFYKSSLNPKYVAYFSRTNFFHDQIKKSISSGKISAINAKGFEKVIIPVPSPEEQARIVAFLDKFDTLTSSITEGLPREIELRHKQYEYYRDLLFSFPRPETASN</sequence>
<dbReference type="SUPFAM" id="SSF116734">
    <property type="entry name" value="DNA methylase specificity domain"/>
    <property type="match status" value="2"/>
</dbReference>
<proteinExistence type="inferred from homology"/>
<protein>
    <submittedName>
        <fullName evidence="5">Restriction endonuclease subunit S</fullName>
        <ecNumber evidence="5">3.1.21.-</ecNumber>
    </submittedName>
</protein>
<dbReference type="Proteomes" id="UP001331691">
    <property type="component" value="Unassembled WGS sequence"/>
</dbReference>
<evidence type="ECO:0000313" key="6">
    <source>
        <dbReference type="Proteomes" id="UP001331691"/>
    </source>
</evidence>
<evidence type="ECO:0000256" key="1">
    <source>
        <dbReference type="ARBA" id="ARBA00010923"/>
    </source>
</evidence>
<dbReference type="AlphaFoldDB" id="A0AB35XFR4"/>
<dbReference type="GO" id="GO:0004519">
    <property type="term" value="F:endonuclease activity"/>
    <property type="evidence" value="ECO:0007669"/>
    <property type="project" value="UniProtKB-KW"/>
</dbReference>
<name>A0AB35XFR4_9ENTR</name>
<reference evidence="5 6" key="1">
    <citation type="submission" date="2023-10" db="EMBL/GenBank/DDBJ databases">
        <title>Wastewater isolates of ESBL- and carbapenemase-producing Gram-negative bacteria from New Zealand.</title>
        <authorList>
            <person name="Straub C."/>
            <person name="Weaver L."/>
            <person name="Cornelius A."/>
            <person name="Mcgill E."/>
            <person name="Dyet K."/>
            <person name="White L."/>
            <person name="Pattis I."/>
        </authorList>
    </citation>
    <scope>NUCLEOTIDE SEQUENCE [LARGE SCALE GENOMIC DNA]</scope>
    <source>
        <strain evidence="5 6">ESBL09</strain>
    </source>
</reference>
<keyword evidence="5" id="KW-0255">Endonuclease</keyword>
<dbReference type="Gene3D" id="3.90.220.20">
    <property type="entry name" value="DNA methylase specificity domains"/>
    <property type="match status" value="2"/>
</dbReference>